<protein>
    <submittedName>
        <fullName evidence="1">Uncharacterized protein</fullName>
    </submittedName>
</protein>
<accession>A0A135HR85</accession>
<dbReference type="OrthoDB" id="9993892at2"/>
<reference evidence="1 2" key="1">
    <citation type="submission" date="2015-11" db="EMBL/GenBank/DDBJ databases">
        <title>Draft genome sequence of Paramesorhizobium deserti A-3-E, a strain highly resistant to diverse beta-lactam antibiotics.</title>
        <authorList>
            <person name="Lv R."/>
            <person name="Yang X."/>
            <person name="Fang N."/>
            <person name="Guo J."/>
            <person name="Luo X."/>
            <person name="Peng F."/>
            <person name="Yang R."/>
            <person name="Cui Y."/>
            <person name="Fang C."/>
            <person name="Song Y."/>
        </authorList>
    </citation>
    <scope>NUCLEOTIDE SEQUENCE [LARGE SCALE GENOMIC DNA]</scope>
    <source>
        <strain evidence="1 2">A-3-E</strain>
    </source>
</reference>
<organism evidence="1 2">
    <name type="scientific">Paramesorhizobium deserti</name>
    <dbReference type="NCBI Taxonomy" id="1494590"/>
    <lineage>
        <taxon>Bacteria</taxon>
        <taxon>Pseudomonadati</taxon>
        <taxon>Pseudomonadota</taxon>
        <taxon>Alphaproteobacteria</taxon>
        <taxon>Hyphomicrobiales</taxon>
        <taxon>Phyllobacteriaceae</taxon>
        <taxon>Paramesorhizobium</taxon>
    </lineage>
</organism>
<sequence>MEQKSISPLRMNVDLAVSIAVLRDLGHSDTAIARYFGLSGDFLNEEHISPAGMPTVSVDASIGRQESVPG</sequence>
<keyword evidence="2" id="KW-1185">Reference proteome</keyword>
<dbReference type="Proteomes" id="UP000070107">
    <property type="component" value="Unassembled WGS sequence"/>
</dbReference>
<dbReference type="EMBL" id="LNTU01000037">
    <property type="protein sequence ID" value="KXF75709.1"/>
    <property type="molecule type" value="Genomic_DNA"/>
</dbReference>
<evidence type="ECO:0000313" key="2">
    <source>
        <dbReference type="Proteomes" id="UP000070107"/>
    </source>
</evidence>
<gene>
    <name evidence="1" type="ORF">ATN84_17170</name>
</gene>
<proteinExistence type="predicted"/>
<name>A0A135HR85_9HYPH</name>
<dbReference type="STRING" id="1494590.ATN84_17170"/>
<dbReference type="AlphaFoldDB" id="A0A135HR85"/>
<comment type="caution">
    <text evidence="1">The sequence shown here is derived from an EMBL/GenBank/DDBJ whole genome shotgun (WGS) entry which is preliminary data.</text>
</comment>
<evidence type="ECO:0000313" key="1">
    <source>
        <dbReference type="EMBL" id="KXF75709.1"/>
    </source>
</evidence>
<dbReference type="RefSeq" id="WP_068883879.1">
    <property type="nucleotide sequence ID" value="NZ_LNTU01000037.1"/>
</dbReference>